<sequence>MFPFLPPNNHARSINRRDIMGAELGMLLAASRSRDMDAGGAPLCRQTFSYWASTPGLHHAAKLELALRRSVATVACFSTWDVYGDTGAGALRRAGSVHGGSGGGDEPPVALSPPPSYQEEECPLSAAHHAWEREQWGSGRGGSPRRSSPPSRYGEKPPTPRGVPDMDWNWLLPPSPSGGGGRSGSSAPPRKNLVGFARATGDNSLVATVYDVAVHPALRGYGIGGRLVKLLLQQVQARGVYDIGAVTPADAAGFWGRCAFEDDREGSTFMAFVGERDSHQGEDWAPRTAEELLEACPTAHWDAAQRSESLRSLLGKKLERMREGGEAGPSGPAGRAGYRPSPRGGWHGDATVGGSPGRYRSW</sequence>
<organism evidence="3 4">
    <name type="scientific">Gonium pectorale</name>
    <name type="common">Green alga</name>
    <dbReference type="NCBI Taxonomy" id="33097"/>
    <lineage>
        <taxon>Eukaryota</taxon>
        <taxon>Viridiplantae</taxon>
        <taxon>Chlorophyta</taxon>
        <taxon>core chlorophytes</taxon>
        <taxon>Chlorophyceae</taxon>
        <taxon>CS clade</taxon>
        <taxon>Chlamydomonadales</taxon>
        <taxon>Volvocaceae</taxon>
        <taxon>Gonium</taxon>
    </lineage>
</organism>
<dbReference type="AlphaFoldDB" id="A0A150G8B5"/>
<evidence type="ECO:0000313" key="3">
    <source>
        <dbReference type="EMBL" id="KXZ46051.1"/>
    </source>
</evidence>
<dbReference type="Pfam" id="PF00583">
    <property type="entry name" value="Acetyltransf_1"/>
    <property type="match status" value="1"/>
</dbReference>
<feature type="domain" description="N-acetyltransferase" evidence="2">
    <location>
        <begin position="192"/>
        <end position="299"/>
    </location>
</feature>
<dbReference type="GO" id="GO:0008080">
    <property type="term" value="F:N-acetyltransferase activity"/>
    <property type="evidence" value="ECO:0007669"/>
    <property type="project" value="TreeGrafter"/>
</dbReference>
<dbReference type="CDD" id="cd04301">
    <property type="entry name" value="NAT_SF"/>
    <property type="match status" value="1"/>
</dbReference>
<evidence type="ECO:0000313" key="4">
    <source>
        <dbReference type="Proteomes" id="UP000075714"/>
    </source>
</evidence>
<dbReference type="GO" id="GO:0006048">
    <property type="term" value="P:UDP-N-acetylglucosamine biosynthetic process"/>
    <property type="evidence" value="ECO:0007669"/>
    <property type="project" value="UniProtKB-UniPathway"/>
</dbReference>
<feature type="region of interest" description="Disordered" evidence="1">
    <location>
        <begin position="94"/>
        <end position="191"/>
    </location>
</feature>
<keyword evidence="4" id="KW-1185">Reference proteome</keyword>
<dbReference type="EMBL" id="LSYV01000048">
    <property type="protein sequence ID" value="KXZ46051.1"/>
    <property type="molecule type" value="Genomic_DNA"/>
</dbReference>
<dbReference type="OrthoDB" id="2744543at2759"/>
<feature type="compositionally biased region" description="Low complexity" evidence="1">
    <location>
        <begin position="329"/>
        <end position="340"/>
    </location>
</feature>
<proteinExistence type="predicted"/>
<accession>A0A150G8B5</accession>
<dbReference type="InterPro" id="IPR016181">
    <property type="entry name" value="Acyl_CoA_acyltransferase"/>
</dbReference>
<gene>
    <name evidence="3" type="ORF">GPECTOR_47g326</name>
</gene>
<feature type="region of interest" description="Disordered" evidence="1">
    <location>
        <begin position="320"/>
        <end position="362"/>
    </location>
</feature>
<dbReference type="PROSITE" id="PS51186">
    <property type="entry name" value="GNAT"/>
    <property type="match status" value="1"/>
</dbReference>
<dbReference type="PANTHER" id="PTHR13355">
    <property type="entry name" value="GLUCOSAMINE 6-PHOSPHATE N-ACETYLTRANSFERASE"/>
    <property type="match status" value="1"/>
</dbReference>
<name>A0A150G8B5_GONPE</name>
<dbReference type="Proteomes" id="UP000075714">
    <property type="component" value="Unassembled WGS sequence"/>
</dbReference>
<dbReference type="UniPathway" id="UPA00113">
    <property type="reaction ID" value="UER00529"/>
</dbReference>
<dbReference type="Gene3D" id="3.40.630.30">
    <property type="match status" value="1"/>
</dbReference>
<dbReference type="InterPro" id="IPR039143">
    <property type="entry name" value="GNPNAT1-like"/>
</dbReference>
<reference evidence="4" key="1">
    <citation type="journal article" date="2016" name="Nat. Commun.">
        <title>The Gonium pectorale genome demonstrates co-option of cell cycle regulation during the evolution of multicellularity.</title>
        <authorList>
            <person name="Hanschen E.R."/>
            <person name="Marriage T.N."/>
            <person name="Ferris P.J."/>
            <person name="Hamaji T."/>
            <person name="Toyoda A."/>
            <person name="Fujiyama A."/>
            <person name="Neme R."/>
            <person name="Noguchi H."/>
            <person name="Minakuchi Y."/>
            <person name="Suzuki M."/>
            <person name="Kawai-Toyooka H."/>
            <person name="Smith D.R."/>
            <person name="Sparks H."/>
            <person name="Anderson J."/>
            <person name="Bakaric R."/>
            <person name="Luria V."/>
            <person name="Karger A."/>
            <person name="Kirschner M.W."/>
            <person name="Durand P.M."/>
            <person name="Michod R.E."/>
            <person name="Nozaki H."/>
            <person name="Olson B.J."/>
        </authorList>
    </citation>
    <scope>NUCLEOTIDE SEQUENCE [LARGE SCALE GENOMIC DNA]</scope>
    <source>
        <strain evidence="4">NIES-2863</strain>
    </source>
</reference>
<dbReference type="InterPro" id="IPR000182">
    <property type="entry name" value="GNAT_dom"/>
</dbReference>
<protein>
    <recommendedName>
        <fullName evidence="2">N-acetyltransferase domain-containing protein</fullName>
    </recommendedName>
</protein>
<dbReference type="PANTHER" id="PTHR13355:SF15">
    <property type="entry name" value="GCN5-RELATED N-ACETYLTRANSFERASE 3, CHLOROPLASTIC"/>
    <property type="match status" value="1"/>
</dbReference>
<dbReference type="STRING" id="33097.A0A150G8B5"/>
<evidence type="ECO:0000259" key="2">
    <source>
        <dbReference type="PROSITE" id="PS51186"/>
    </source>
</evidence>
<comment type="caution">
    <text evidence="3">The sequence shown here is derived from an EMBL/GenBank/DDBJ whole genome shotgun (WGS) entry which is preliminary data.</text>
</comment>
<evidence type="ECO:0000256" key="1">
    <source>
        <dbReference type="SAM" id="MobiDB-lite"/>
    </source>
</evidence>
<dbReference type="SUPFAM" id="SSF55729">
    <property type="entry name" value="Acyl-CoA N-acyltransferases (Nat)"/>
    <property type="match status" value="1"/>
</dbReference>